<dbReference type="SUPFAM" id="SSF47175">
    <property type="entry name" value="Cytochromes"/>
    <property type="match status" value="1"/>
</dbReference>
<dbReference type="InterPro" id="IPR010980">
    <property type="entry name" value="Cyt_c/b562"/>
</dbReference>
<name>A0A1S7LF90_MAGMO</name>
<dbReference type="GO" id="GO:0005506">
    <property type="term" value="F:iron ion binding"/>
    <property type="evidence" value="ECO:0007669"/>
    <property type="project" value="InterPro"/>
</dbReference>
<organism evidence="1">
    <name type="scientific">Magnetococcus massalia (strain MO-1)</name>
    <dbReference type="NCBI Taxonomy" id="451514"/>
    <lineage>
        <taxon>Bacteria</taxon>
        <taxon>Pseudomonadati</taxon>
        <taxon>Pseudomonadota</taxon>
        <taxon>Magnetococcia</taxon>
        <taxon>Magnetococcales</taxon>
        <taxon>Magnetococcaceae</taxon>
        <taxon>Magnetococcus</taxon>
    </lineage>
</organism>
<dbReference type="GO" id="GO:0020037">
    <property type="term" value="F:heme binding"/>
    <property type="evidence" value="ECO:0007669"/>
    <property type="project" value="InterPro"/>
</dbReference>
<reference evidence="1" key="1">
    <citation type="submission" date="2015-04" db="EMBL/GenBank/DDBJ databases">
        <authorList>
            <person name="Syromyatnikov M.Y."/>
            <person name="Popov V.N."/>
        </authorList>
    </citation>
    <scope>NUCLEOTIDE SEQUENCE</scope>
    <source>
        <strain evidence="1">MO-1</strain>
    </source>
</reference>
<dbReference type="EMBL" id="LO017727">
    <property type="protein sequence ID" value="CRH05642.1"/>
    <property type="molecule type" value="Genomic_DNA"/>
</dbReference>
<evidence type="ECO:0000313" key="1">
    <source>
        <dbReference type="EMBL" id="CRH05642.1"/>
    </source>
</evidence>
<evidence type="ECO:0008006" key="2">
    <source>
        <dbReference type="Google" id="ProtNLM"/>
    </source>
</evidence>
<protein>
    <recommendedName>
        <fullName evidence="2">Cytochrome c</fullName>
    </recommendedName>
</protein>
<proteinExistence type="predicted"/>
<dbReference type="GO" id="GO:0009055">
    <property type="term" value="F:electron transfer activity"/>
    <property type="evidence" value="ECO:0007669"/>
    <property type="project" value="InterPro"/>
</dbReference>
<dbReference type="GO" id="GO:0022900">
    <property type="term" value="P:electron transport chain"/>
    <property type="evidence" value="ECO:0007669"/>
    <property type="project" value="InterPro"/>
</dbReference>
<accession>A0A1S7LF90</accession>
<dbReference type="AlphaFoldDB" id="A0A1S7LF90"/>
<gene>
    <name evidence="1" type="ORF">MAGMO_1453</name>
</gene>
<sequence length="147" mass="15916">MAKIRVMLFGVFAFLLLVPGAEADDRELISLSPELQGALLSNMRDHLNALHTVIGLLAKGENEGAAQVADERLGMSSMAHHGHHIGKHVPASYRAMGTRMHQAGSSLITVVQDASMEEPDVEAQMIFGALEELVESCDACHLSFRIK</sequence>